<evidence type="ECO:0000256" key="1">
    <source>
        <dbReference type="ARBA" id="ARBA00001971"/>
    </source>
</evidence>
<evidence type="ECO:0000256" key="3">
    <source>
        <dbReference type="ARBA" id="ARBA00022617"/>
    </source>
</evidence>
<dbReference type="InterPro" id="IPR001128">
    <property type="entry name" value="Cyt_P450"/>
</dbReference>
<dbReference type="OrthoDB" id="3934656at2759"/>
<dbReference type="AlphaFoldDB" id="A0A194VWS5"/>
<dbReference type="EMBL" id="CM003101">
    <property type="protein sequence ID" value="KUI68338.1"/>
    <property type="molecule type" value="Genomic_DNA"/>
</dbReference>
<comment type="cofactor">
    <cofactor evidence="1 6">
        <name>heme</name>
        <dbReference type="ChEBI" id="CHEBI:30413"/>
    </cofactor>
</comment>
<dbReference type="Proteomes" id="UP000078559">
    <property type="component" value="Chromosome 4"/>
</dbReference>
<dbReference type="PANTHER" id="PTHR24305:SF232">
    <property type="entry name" value="P450, PUTATIVE (EUROFUNG)-RELATED"/>
    <property type="match status" value="1"/>
</dbReference>
<keyword evidence="7" id="KW-1133">Transmembrane helix</keyword>
<accession>A0A194VWS5</accession>
<evidence type="ECO:0000313" key="9">
    <source>
        <dbReference type="Proteomes" id="UP000078559"/>
    </source>
</evidence>
<evidence type="ECO:0000256" key="6">
    <source>
        <dbReference type="PIRSR" id="PIRSR602401-1"/>
    </source>
</evidence>
<feature type="transmembrane region" description="Helical" evidence="7">
    <location>
        <begin position="15"/>
        <end position="35"/>
    </location>
</feature>
<keyword evidence="4 6" id="KW-0479">Metal-binding</keyword>
<dbReference type="InterPro" id="IPR036396">
    <property type="entry name" value="Cyt_P450_sf"/>
</dbReference>
<organism evidence="8 9">
    <name type="scientific">Cytospora mali</name>
    <name type="common">Apple Valsa canker fungus</name>
    <name type="synonym">Valsa mali</name>
    <dbReference type="NCBI Taxonomy" id="578113"/>
    <lineage>
        <taxon>Eukaryota</taxon>
        <taxon>Fungi</taxon>
        <taxon>Dikarya</taxon>
        <taxon>Ascomycota</taxon>
        <taxon>Pezizomycotina</taxon>
        <taxon>Sordariomycetes</taxon>
        <taxon>Sordariomycetidae</taxon>
        <taxon>Diaporthales</taxon>
        <taxon>Cytosporaceae</taxon>
        <taxon>Cytospora</taxon>
    </lineage>
</organism>
<dbReference type="Gene3D" id="1.10.630.10">
    <property type="entry name" value="Cytochrome P450"/>
    <property type="match status" value="1"/>
</dbReference>
<keyword evidence="5 6" id="KW-0408">Iron</keyword>
<protein>
    <submittedName>
        <fullName evidence="8">Pisatin demethylase</fullName>
    </submittedName>
</protein>
<comment type="similarity">
    <text evidence="2">Belongs to the cytochrome P450 family.</text>
</comment>
<evidence type="ECO:0000256" key="4">
    <source>
        <dbReference type="ARBA" id="ARBA00022723"/>
    </source>
</evidence>
<evidence type="ECO:0000256" key="5">
    <source>
        <dbReference type="ARBA" id="ARBA00023004"/>
    </source>
</evidence>
<sequence length="508" mass="57715">MESIKTFSPNTQRDWVSLLGQAVAAVTAFLALTFIRRHYFSPISHVPGPFLASFSRLWHLKQIASGKQNLKLIEQHDKHGHFVRIAHNEVSVSHPNAIKALLLTTLPKGNWYRIVCFPDYRFSTPFSMINPREKNECSKYLSTGYLQHNVMKSEPAMDENIVKFLDWMNKFADEKKPMDLDNFFTYVAFDITGEVIFSKPFGFMDKGQDVNNSIMMNGIMEAYIAFVGYLQWLHIIFANPFVTWLKVMPMGHLYDTTMTALKERQKNPDARPDLAGHWFKGLEKAKKDQSRIFDQRCLEAFATANVGAGSDTVSAGLQSFVYHLLRHPDGWQRIQGEIQAAQEEGRCQGDVISYDDAARLPYLQACLKEGMRVLSPISAGLPRVAPKGGLTIGETHFPEGVTLTVNPSVIHNSKELWGPDAREFNPDRWLGPDAAEKEKYFIPWGAGYASCPGQHIARLQLSKIAATIVRDYNIRQVDREAEWKWSAWFTCVPHDWPVYVERAPIGSK</sequence>
<dbReference type="GO" id="GO:0004497">
    <property type="term" value="F:monooxygenase activity"/>
    <property type="evidence" value="ECO:0007669"/>
    <property type="project" value="InterPro"/>
</dbReference>
<dbReference type="InterPro" id="IPR050121">
    <property type="entry name" value="Cytochrome_P450_monoxygenase"/>
</dbReference>
<dbReference type="PANTHER" id="PTHR24305">
    <property type="entry name" value="CYTOCHROME P450"/>
    <property type="match status" value="1"/>
</dbReference>
<reference evidence="8" key="1">
    <citation type="submission" date="2014-12" db="EMBL/GenBank/DDBJ databases">
        <title>Genome Sequence of Valsa Canker Pathogens Uncovers a Specific Adaption of Colonization on Woody Bark.</title>
        <authorList>
            <person name="Yin Z."/>
            <person name="Liu H."/>
            <person name="Gao X."/>
            <person name="Li Z."/>
            <person name="Song N."/>
            <person name="Ke X."/>
            <person name="Dai Q."/>
            <person name="Wu Y."/>
            <person name="Sun Y."/>
            <person name="Xu J.-R."/>
            <person name="Kang Z.K."/>
            <person name="Wang L."/>
            <person name="Huang L."/>
        </authorList>
    </citation>
    <scope>NUCLEOTIDE SEQUENCE [LARGE SCALE GENOMIC DNA]</scope>
    <source>
        <strain evidence="8">03-8</strain>
    </source>
</reference>
<evidence type="ECO:0000256" key="2">
    <source>
        <dbReference type="ARBA" id="ARBA00010617"/>
    </source>
</evidence>
<keyword evidence="9" id="KW-1185">Reference proteome</keyword>
<dbReference type="CDD" id="cd11060">
    <property type="entry name" value="CYP57A1-like"/>
    <property type="match status" value="1"/>
</dbReference>
<gene>
    <name evidence="8" type="ORF">VM1G_03717</name>
</gene>
<feature type="binding site" description="axial binding residue" evidence="6">
    <location>
        <position position="451"/>
    </location>
    <ligand>
        <name>heme</name>
        <dbReference type="ChEBI" id="CHEBI:30413"/>
    </ligand>
    <ligandPart>
        <name>Fe</name>
        <dbReference type="ChEBI" id="CHEBI:18248"/>
    </ligandPart>
</feature>
<dbReference type="Pfam" id="PF00067">
    <property type="entry name" value="p450"/>
    <property type="match status" value="1"/>
</dbReference>
<dbReference type="SMR" id="A0A194VWS5"/>
<dbReference type="GO" id="GO:0005506">
    <property type="term" value="F:iron ion binding"/>
    <property type="evidence" value="ECO:0007669"/>
    <property type="project" value="InterPro"/>
</dbReference>
<dbReference type="PRINTS" id="PR00385">
    <property type="entry name" value="P450"/>
</dbReference>
<evidence type="ECO:0000313" key="8">
    <source>
        <dbReference type="EMBL" id="KUI68338.1"/>
    </source>
</evidence>
<proteinExistence type="inferred from homology"/>
<keyword evidence="3 6" id="KW-0349">Heme</keyword>
<evidence type="ECO:0000256" key="7">
    <source>
        <dbReference type="SAM" id="Phobius"/>
    </source>
</evidence>
<dbReference type="InterPro" id="IPR002401">
    <property type="entry name" value="Cyt_P450_E_grp-I"/>
</dbReference>
<feature type="transmembrane region" description="Helical" evidence="7">
    <location>
        <begin position="222"/>
        <end position="245"/>
    </location>
</feature>
<dbReference type="GO" id="GO:0020037">
    <property type="term" value="F:heme binding"/>
    <property type="evidence" value="ECO:0007669"/>
    <property type="project" value="InterPro"/>
</dbReference>
<dbReference type="PRINTS" id="PR00463">
    <property type="entry name" value="EP450I"/>
</dbReference>
<keyword evidence="7" id="KW-0812">Transmembrane</keyword>
<dbReference type="SUPFAM" id="SSF48264">
    <property type="entry name" value="Cytochrome P450"/>
    <property type="match status" value="1"/>
</dbReference>
<dbReference type="GO" id="GO:0016705">
    <property type="term" value="F:oxidoreductase activity, acting on paired donors, with incorporation or reduction of molecular oxygen"/>
    <property type="evidence" value="ECO:0007669"/>
    <property type="project" value="InterPro"/>
</dbReference>
<name>A0A194VWS5_CYTMA</name>
<keyword evidence="7" id="KW-0472">Membrane</keyword>